<dbReference type="Proteomes" id="UP000240883">
    <property type="component" value="Unassembled WGS sequence"/>
</dbReference>
<accession>A0A2T2NI88</accession>
<dbReference type="PANTHER" id="PTHR38791">
    <property type="entry name" value="ZN(II)2CYS6 TRANSCRIPTION FACTOR (EUROFUNG)-RELATED-RELATED"/>
    <property type="match status" value="1"/>
</dbReference>
<proteinExistence type="predicted"/>
<evidence type="ECO:0000256" key="1">
    <source>
        <dbReference type="ARBA" id="ARBA00023242"/>
    </source>
</evidence>
<dbReference type="STRING" id="1448308.A0A2T2NI88"/>
<dbReference type="PROSITE" id="PS00463">
    <property type="entry name" value="ZN2_CY6_FUNGAL_1"/>
    <property type="match status" value="1"/>
</dbReference>
<dbReference type="InterPro" id="IPR036864">
    <property type="entry name" value="Zn2-C6_fun-type_DNA-bd_sf"/>
</dbReference>
<dbReference type="AlphaFoldDB" id="A0A2T2NI88"/>
<evidence type="ECO:0000313" key="3">
    <source>
        <dbReference type="EMBL" id="PSN65152.1"/>
    </source>
</evidence>
<dbReference type="OrthoDB" id="2991872at2759"/>
<dbReference type="InterPro" id="IPR021858">
    <property type="entry name" value="Fun_TF"/>
</dbReference>
<keyword evidence="1" id="KW-0539">Nucleus</keyword>
<dbReference type="EMBL" id="KZ678137">
    <property type="protein sequence ID" value="PSN65152.1"/>
    <property type="molecule type" value="Genomic_DNA"/>
</dbReference>
<dbReference type="SMART" id="SM00066">
    <property type="entry name" value="GAL4"/>
    <property type="match status" value="1"/>
</dbReference>
<reference evidence="3 4" key="1">
    <citation type="journal article" date="2018" name="Front. Microbiol.">
        <title>Genome-Wide Analysis of Corynespora cassiicola Leaf Fall Disease Putative Effectors.</title>
        <authorList>
            <person name="Lopez D."/>
            <person name="Ribeiro S."/>
            <person name="Label P."/>
            <person name="Fumanal B."/>
            <person name="Venisse J.S."/>
            <person name="Kohler A."/>
            <person name="de Oliveira R.R."/>
            <person name="Labutti K."/>
            <person name="Lipzen A."/>
            <person name="Lail K."/>
            <person name="Bauer D."/>
            <person name="Ohm R.A."/>
            <person name="Barry K.W."/>
            <person name="Spatafora J."/>
            <person name="Grigoriev I.V."/>
            <person name="Martin F.M."/>
            <person name="Pujade-Renaud V."/>
        </authorList>
    </citation>
    <scope>NUCLEOTIDE SEQUENCE [LARGE SCALE GENOMIC DNA]</scope>
    <source>
        <strain evidence="3 4">Philippines</strain>
    </source>
</reference>
<dbReference type="GO" id="GO:0008270">
    <property type="term" value="F:zinc ion binding"/>
    <property type="evidence" value="ECO:0007669"/>
    <property type="project" value="InterPro"/>
</dbReference>
<evidence type="ECO:0000313" key="4">
    <source>
        <dbReference type="Proteomes" id="UP000240883"/>
    </source>
</evidence>
<dbReference type="InterPro" id="IPR053175">
    <property type="entry name" value="DHMBA_Reg_Transcription_Factor"/>
</dbReference>
<feature type="domain" description="Zn(2)-C6 fungal-type" evidence="2">
    <location>
        <begin position="9"/>
        <end position="37"/>
    </location>
</feature>
<dbReference type="InterPro" id="IPR001138">
    <property type="entry name" value="Zn2Cys6_DnaBD"/>
</dbReference>
<dbReference type="Pfam" id="PF00172">
    <property type="entry name" value="Zn_clus"/>
    <property type="match status" value="1"/>
</dbReference>
<dbReference type="SUPFAM" id="SSF57701">
    <property type="entry name" value="Zn2/Cys6 DNA-binding domain"/>
    <property type="match status" value="1"/>
</dbReference>
<dbReference type="GO" id="GO:0000981">
    <property type="term" value="F:DNA-binding transcription factor activity, RNA polymerase II-specific"/>
    <property type="evidence" value="ECO:0007669"/>
    <property type="project" value="InterPro"/>
</dbReference>
<keyword evidence="4" id="KW-1185">Reference proteome</keyword>
<dbReference type="Gene3D" id="4.10.240.10">
    <property type="entry name" value="Zn(2)-C6 fungal-type DNA-binding domain"/>
    <property type="match status" value="1"/>
</dbReference>
<dbReference type="PROSITE" id="PS50048">
    <property type="entry name" value="ZN2_CY6_FUNGAL_2"/>
    <property type="match status" value="1"/>
</dbReference>
<dbReference type="Pfam" id="PF11951">
    <property type="entry name" value="Fungal_trans_2"/>
    <property type="match status" value="1"/>
</dbReference>
<gene>
    <name evidence="3" type="ORF">BS50DRAFT_622441</name>
</gene>
<dbReference type="CDD" id="cd00067">
    <property type="entry name" value="GAL4"/>
    <property type="match status" value="1"/>
</dbReference>
<name>A0A2T2NI88_CORCC</name>
<evidence type="ECO:0000259" key="2">
    <source>
        <dbReference type="PROSITE" id="PS50048"/>
    </source>
</evidence>
<sequence length="511" mass="56911">MVYRKNSRGCLTCRERKILCDEGRPVCKKCQRAKRHCLSGQVKQNIVPDSKPKAASLPKWPILLSHSAPFAFSPFCHVDGIGYRFTVLAPHLCHSATSNTAILRALSILAVTAPCSKLFDGLLSHLPDLFLKADSPVLPAAALTCIRSLCVRATRDHSIFIKATKMHIESLNSLKNAICKPRRARNLETLMAATLLCLNEIICGSETSVAEWIAHIKGLNALINLWGSDLLQNNIGRTVFRVFRDQWIFSGLLHCNTDIEAFDSAMLGACTSSFLSSLEPIPSESVLYTLISNLLILGSQFRKADNHGYPISISELYRMQDEIMEIEHQLHIWALETPLNWQPSTIVPTQTTVVNLQNDPVAHSYCSLHVGRVWNLYRVFRIFANELLIRCVDLRKNTVHGGLKAVAVADSAKQTIENQADAVNASTVFFLGSPTGHSNNLELQFLRPAEEADAIIYAGHCIMWPLFVVARANTLDNKRRRLALDRLRYIADDLGIRQAQVLCHMVVASSI</sequence>
<organism evidence="3 4">
    <name type="scientific">Corynespora cassiicola Philippines</name>
    <dbReference type="NCBI Taxonomy" id="1448308"/>
    <lineage>
        <taxon>Eukaryota</taxon>
        <taxon>Fungi</taxon>
        <taxon>Dikarya</taxon>
        <taxon>Ascomycota</taxon>
        <taxon>Pezizomycotina</taxon>
        <taxon>Dothideomycetes</taxon>
        <taxon>Pleosporomycetidae</taxon>
        <taxon>Pleosporales</taxon>
        <taxon>Corynesporascaceae</taxon>
        <taxon>Corynespora</taxon>
    </lineage>
</organism>
<protein>
    <recommendedName>
        <fullName evidence="2">Zn(2)-C6 fungal-type domain-containing protein</fullName>
    </recommendedName>
</protein>